<evidence type="ECO:0000256" key="3">
    <source>
        <dbReference type="ARBA" id="ARBA00022692"/>
    </source>
</evidence>
<dbReference type="EMBL" id="QICS01000002">
    <property type="protein sequence ID" value="PXV93724.1"/>
    <property type="molecule type" value="Genomic_DNA"/>
</dbReference>
<dbReference type="OrthoDB" id="9864251at2"/>
<dbReference type="EMBL" id="NOKA02000003">
    <property type="protein sequence ID" value="RDY32666.1"/>
    <property type="molecule type" value="Genomic_DNA"/>
</dbReference>
<evidence type="ECO:0000259" key="8">
    <source>
        <dbReference type="Pfam" id="PF02687"/>
    </source>
</evidence>
<keyword evidence="9" id="KW-0449">Lipoprotein</keyword>
<dbReference type="GO" id="GO:0005886">
    <property type="term" value="C:plasma membrane"/>
    <property type="evidence" value="ECO:0007669"/>
    <property type="project" value="UniProtKB-SubCell"/>
</dbReference>
<reference evidence="10" key="3">
    <citation type="submission" date="2018-07" db="EMBL/GenBank/DDBJ databases">
        <authorList>
            <person name="Quirk P.G."/>
            <person name="Krulwich T.A."/>
        </authorList>
    </citation>
    <scope>NUCLEOTIDE SEQUENCE</scope>
    <source>
        <strain evidence="10">CCRI-19302</strain>
    </source>
</reference>
<evidence type="ECO:0000256" key="1">
    <source>
        <dbReference type="ARBA" id="ARBA00004651"/>
    </source>
</evidence>
<feature type="domain" description="ABC3 transporter permease C-terminal" evidence="8">
    <location>
        <begin position="261"/>
        <end position="372"/>
    </location>
</feature>
<keyword evidence="3 7" id="KW-0812">Transmembrane</keyword>
<comment type="similarity">
    <text evidence="6">Belongs to the ABC-4 integral membrane protein family.</text>
</comment>
<gene>
    <name evidence="9" type="ORF">C8E03_102499</name>
    <name evidence="10" type="ORF">CG710_004360</name>
</gene>
<comment type="caution">
    <text evidence="9">The sequence shown here is derived from an EMBL/GenBank/DDBJ whole genome shotgun (WGS) entry which is preliminary data.</text>
</comment>
<evidence type="ECO:0000256" key="4">
    <source>
        <dbReference type="ARBA" id="ARBA00022989"/>
    </source>
</evidence>
<dbReference type="Proteomes" id="UP000216411">
    <property type="component" value="Unassembled WGS sequence"/>
</dbReference>
<comment type="subcellular location">
    <subcellularLocation>
        <location evidence="1">Cell membrane</location>
        <topology evidence="1">Multi-pass membrane protein</topology>
    </subcellularLocation>
</comment>
<keyword evidence="5 7" id="KW-0472">Membrane</keyword>
<reference evidence="10 11" key="1">
    <citation type="journal article" date="2017" name="Genome Announc.">
        <title>Draft Genome Sequence of a Sporulating and Motile Strain of Lachnotalea glycerini Isolated from Water in Quebec City, Canada.</title>
        <authorList>
            <person name="Maheux A.F."/>
            <person name="Boudreau D.K."/>
            <person name="Berube E."/>
            <person name="Boissinot M."/>
            <person name="Raymond F."/>
            <person name="Brodeur S."/>
            <person name="Corbeil J."/>
            <person name="Isabel S."/>
            <person name="Omar R.F."/>
            <person name="Bergeron M.G."/>
        </authorList>
    </citation>
    <scope>NUCLEOTIDE SEQUENCE [LARGE SCALE GENOMIC DNA]</scope>
    <source>
        <strain evidence="10 11">CCRI-19302</strain>
    </source>
</reference>
<dbReference type="GO" id="GO:0022857">
    <property type="term" value="F:transmembrane transporter activity"/>
    <property type="evidence" value="ECO:0007669"/>
    <property type="project" value="TreeGrafter"/>
</dbReference>
<dbReference type="Proteomes" id="UP000247523">
    <property type="component" value="Unassembled WGS sequence"/>
</dbReference>
<organism evidence="9 12">
    <name type="scientific">Lachnotalea glycerini</name>
    <dbReference type="NCBI Taxonomy" id="1763509"/>
    <lineage>
        <taxon>Bacteria</taxon>
        <taxon>Bacillati</taxon>
        <taxon>Bacillota</taxon>
        <taxon>Clostridia</taxon>
        <taxon>Lachnospirales</taxon>
        <taxon>Lachnospiraceae</taxon>
        <taxon>Lachnotalea</taxon>
    </lineage>
</organism>
<reference evidence="9 12" key="2">
    <citation type="submission" date="2018-05" db="EMBL/GenBank/DDBJ databases">
        <title>Genomic Encyclopedia of Type Strains, Phase IV (KMG-IV): sequencing the most valuable type-strain genomes for metagenomic binning, comparative biology and taxonomic classification.</title>
        <authorList>
            <person name="Goeker M."/>
        </authorList>
    </citation>
    <scope>NUCLEOTIDE SEQUENCE [LARGE SCALE GENOMIC DNA]</scope>
    <source>
        <strain evidence="9 12">DSM 28816</strain>
    </source>
</reference>
<name>A0A255I7Y1_9FIRM</name>
<evidence type="ECO:0000313" key="12">
    <source>
        <dbReference type="Proteomes" id="UP000247523"/>
    </source>
</evidence>
<evidence type="ECO:0000313" key="10">
    <source>
        <dbReference type="EMBL" id="RDY32666.1"/>
    </source>
</evidence>
<dbReference type="PANTHER" id="PTHR30572:SF4">
    <property type="entry name" value="ABC TRANSPORTER PERMEASE YTRF"/>
    <property type="match status" value="1"/>
</dbReference>
<evidence type="ECO:0000256" key="2">
    <source>
        <dbReference type="ARBA" id="ARBA00022475"/>
    </source>
</evidence>
<keyword evidence="4 7" id="KW-1133">Transmembrane helix</keyword>
<evidence type="ECO:0000313" key="11">
    <source>
        <dbReference type="Proteomes" id="UP000216411"/>
    </source>
</evidence>
<protein>
    <submittedName>
        <fullName evidence="10">ABC transporter permease</fullName>
    </submittedName>
    <submittedName>
        <fullName evidence="9">ABC-type lipoprotein release transport system permease subunit</fullName>
    </submittedName>
</protein>
<evidence type="ECO:0000313" key="9">
    <source>
        <dbReference type="EMBL" id="PXV93724.1"/>
    </source>
</evidence>
<feature type="transmembrane region" description="Helical" evidence="7">
    <location>
        <begin position="16"/>
        <end position="36"/>
    </location>
</feature>
<feature type="transmembrane region" description="Helical" evidence="7">
    <location>
        <begin position="346"/>
        <end position="369"/>
    </location>
</feature>
<accession>A0A255I7Y1</accession>
<dbReference type="AlphaFoldDB" id="A0A255I7Y1"/>
<evidence type="ECO:0000256" key="5">
    <source>
        <dbReference type="ARBA" id="ARBA00023136"/>
    </source>
</evidence>
<dbReference type="PANTHER" id="PTHR30572">
    <property type="entry name" value="MEMBRANE COMPONENT OF TRANSPORTER-RELATED"/>
    <property type="match status" value="1"/>
</dbReference>
<keyword evidence="2" id="KW-1003">Cell membrane</keyword>
<keyword evidence="11" id="KW-1185">Reference proteome</keyword>
<dbReference type="InterPro" id="IPR050250">
    <property type="entry name" value="Macrolide_Exporter_MacB"/>
</dbReference>
<dbReference type="RefSeq" id="WP_094379311.1">
    <property type="nucleotide sequence ID" value="NZ_NOKA02000003.1"/>
</dbReference>
<dbReference type="InterPro" id="IPR003838">
    <property type="entry name" value="ABC3_permease_C"/>
</dbReference>
<evidence type="ECO:0000256" key="7">
    <source>
        <dbReference type="SAM" id="Phobius"/>
    </source>
</evidence>
<evidence type="ECO:0000256" key="6">
    <source>
        <dbReference type="ARBA" id="ARBA00038076"/>
    </source>
</evidence>
<feature type="transmembrane region" description="Helical" evidence="7">
    <location>
        <begin position="256"/>
        <end position="278"/>
    </location>
</feature>
<proteinExistence type="inferred from homology"/>
<feature type="transmembrane region" description="Helical" evidence="7">
    <location>
        <begin position="299"/>
        <end position="326"/>
    </location>
</feature>
<dbReference type="Pfam" id="PF02687">
    <property type="entry name" value="FtsX"/>
    <property type="match status" value="1"/>
</dbReference>
<sequence>MKFKIFTKILFEKKRILILYILIIVFALTFLNMRLISMDNDLKQSNVPDIVVKGKMDEDGVLKYKYYNDIPELASQLSERLGSQAKVYGIVTRSMMTDKDPLTNNYIEYTIYGVPNDFLETELNGEIAEGNLPKEDKNQAIMGNYAKNYYNVNAEDKIEIPITLKNDWQESDIGLYTLSGVLSNNLEYFKGAIILSKDTFKNKYQNIDDNIVYVYVDNKEAYERALAAVQEIKMNDSTIGTITMNFYAKQYTIRNAFIGCISIALISVVFILLLIAYLMKGTTVKIGILKALGLPNRTIILTFNGGLFITLLLSSFLSLITTYITTILFNQSLSNFLGYKVMEYNVNSYCVFADVVFVFLCFLISYMHIYRINNRTLPKEAMAKN</sequence>